<evidence type="ECO:0008006" key="4">
    <source>
        <dbReference type="Google" id="ProtNLM"/>
    </source>
</evidence>
<evidence type="ECO:0000256" key="1">
    <source>
        <dbReference type="SAM" id="MobiDB-lite"/>
    </source>
</evidence>
<accession>A0ABN9VCE1</accession>
<evidence type="ECO:0000313" key="3">
    <source>
        <dbReference type="Proteomes" id="UP001189429"/>
    </source>
</evidence>
<sequence>MCSRLARYVGSTHVSSATPSVVPGAVSVWVHTPEYLAPLALRATPDVNGPRTSNMLLPGDEFAVSEEFQGAGGILYLKLSDGRGWAFDRKPGVGGMCSRKPVLSAGFSAQMPPGSVRAPPGGPPAPNSGALTPGPPPMPATFLTQWIYNPDYKVPIDVRATPDVNGPRCPTTLSPGEIFQVAEERASPDGIIFLKLADGRGWVFDRKPGAGNMCARYTAPVSRQFSVAQTVNGYMTPTAGGSATPIVGGGAATPVAGGGATPTMAHRMVQNGSTFNFPASLPMLHGGAVTPPPPMPPGNSVTVSPMFQGGPASVAASPGLPTRC</sequence>
<reference evidence="2" key="1">
    <citation type="submission" date="2023-10" db="EMBL/GenBank/DDBJ databases">
        <authorList>
            <person name="Chen Y."/>
            <person name="Shah S."/>
            <person name="Dougan E. K."/>
            <person name="Thang M."/>
            <person name="Chan C."/>
        </authorList>
    </citation>
    <scope>NUCLEOTIDE SEQUENCE [LARGE SCALE GENOMIC DNA]</scope>
</reference>
<gene>
    <name evidence="2" type="ORF">PCOR1329_LOCUS55971</name>
</gene>
<name>A0ABN9VCE1_9DINO</name>
<proteinExistence type="predicted"/>
<dbReference type="Proteomes" id="UP001189429">
    <property type="component" value="Unassembled WGS sequence"/>
</dbReference>
<dbReference type="EMBL" id="CAUYUJ010016875">
    <property type="protein sequence ID" value="CAK0869711.1"/>
    <property type="molecule type" value="Genomic_DNA"/>
</dbReference>
<protein>
    <recommendedName>
        <fullName evidence="4">SH3 domain-containing protein</fullName>
    </recommendedName>
</protein>
<comment type="caution">
    <text evidence="2">The sequence shown here is derived from an EMBL/GenBank/DDBJ whole genome shotgun (WGS) entry which is preliminary data.</text>
</comment>
<keyword evidence="3" id="KW-1185">Reference proteome</keyword>
<organism evidence="2 3">
    <name type="scientific">Prorocentrum cordatum</name>
    <dbReference type="NCBI Taxonomy" id="2364126"/>
    <lineage>
        <taxon>Eukaryota</taxon>
        <taxon>Sar</taxon>
        <taxon>Alveolata</taxon>
        <taxon>Dinophyceae</taxon>
        <taxon>Prorocentrales</taxon>
        <taxon>Prorocentraceae</taxon>
        <taxon>Prorocentrum</taxon>
    </lineage>
</organism>
<evidence type="ECO:0000313" key="2">
    <source>
        <dbReference type="EMBL" id="CAK0869711.1"/>
    </source>
</evidence>
<feature type="region of interest" description="Disordered" evidence="1">
    <location>
        <begin position="108"/>
        <end position="135"/>
    </location>
</feature>